<dbReference type="GO" id="GO:0008299">
    <property type="term" value="P:isoprenoid biosynthetic process"/>
    <property type="evidence" value="ECO:0007669"/>
    <property type="project" value="InterPro"/>
</dbReference>
<dbReference type="InterPro" id="IPR033749">
    <property type="entry name" value="Polyprenyl_synt_CS"/>
</dbReference>
<evidence type="ECO:0000256" key="3">
    <source>
        <dbReference type="SAM" id="MobiDB-lite"/>
    </source>
</evidence>
<dbReference type="GO" id="GO:0046872">
    <property type="term" value="F:metal ion binding"/>
    <property type="evidence" value="ECO:0007669"/>
    <property type="project" value="UniProtKB-KW"/>
</dbReference>
<sequence>MSHNNPQWVPAPSSAPDDAPFRRSLRRPAAALEQWSIHAQLHDEMGDEYALTLMVLRHGTAGDSAASDGYGVLYVLTELGTGRRLMRSWVQPQLWRRVRSAVENDRALDARVRDAFLATSTGEVPMHPHRLLRHPVTTAEDRLHLAVDSLMELQDLDTSYRLAIRDDIEVALALEPIKPAVRCPTLYCGASEGRGEAAEQNSMYLPRLNTTGTLRLPGAASVRVSGLASFEHKWGSSWHRSTRSTRALDFTALRVALHLDDGYDVLGMPSACCGPATDGQLGADSRAVIVAPDGTVSTHPCTWRTETSTISLVSLRDYPTCGELSIAEADLTLTIRTVTDRQEIMVPSPGWVAWTGPARAQGTLGEHAVTGVGHLEALPSNTLTDFAHHMRRISVLVRTEAALVYPGTEDDAPGALARLTGIGEDGGPALDAGSQQRLRTVLEAPVRHLLDNAGHTWRSYALVAAMCMLNCDPEPHRTLCAVPEILHTASLIIDDIEDAAPLRRGRPAAHRRFGLPLTLNAANAAYFTFDPLLQRLPDLPDHTRLRLYQLCLSALRAGHAGQALDIAGHHDALADAVGTGDCEPLLQRVRTVHRLKSGMPLRRLVEAAAVLTGADERLVRAVGEYFEAVGTSYQISDDIADLRGVAPADRSATAPAKVPAEDLINGKITLPVAHALARLSPSDRDTLASALRTGTSPAIAQELAGRIVASGAVTACLGESRNLVERSWQPLDDLLPPTLHKALCRALGWYASQHESERAAAT</sequence>
<dbReference type="InterPro" id="IPR023374">
    <property type="entry name" value="AttH-like_dom_sf"/>
</dbReference>
<evidence type="ECO:0000313" key="6">
    <source>
        <dbReference type="Proteomes" id="UP000011074"/>
    </source>
</evidence>
<dbReference type="PANTHER" id="PTHR12001:SF44">
    <property type="entry name" value="GERANYLGERANYL PYROPHOSPHATE SYNTHASE"/>
    <property type="match status" value="1"/>
</dbReference>
<proteinExistence type="predicted"/>
<dbReference type="PANTHER" id="PTHR12001">
    <property type="entry name" value="GERANYLGERANYL PYROPHOSPHATE SYNTHASE"/>
    <property type="match status" value="1"/>
</dbReference>
<evidence type="ECO:0000256" key="2">
    <source>
        <dbReference type="ARBA" id="ARBA00022842"/>
    </source>
</evidence>
<name>A0A8A1UWJ0_STRR1</name>
<reference evidence="5" key="1">
    <citation type="submission" date="2012-12" db="EMBL/GenBank/DDBJ databases">
        <authorList>
            <person name="Pethick F.E."/>
            <person name="MacFadyen A.C."/>
            <person name="Tang Z."/>
            <person name="Sangal V."/>
            <person name="Tze-Tze L."/>
            <person name="Chu J."/>
            <person name="Guo M."/>
            <person name="Kirby R."/>
            <person name="Hoskisson P.A."/>
            <person name="Herron P.R."/>
            <person name="Hunter I.S."/>
        </authorList>
    </citation>
    <scope>NUCLEOTIDE SEQUENCE</scope>
    <source>
        <strain evidence="5">ATCC 10970</strain>
    </source>
</reference>
<dbReference type="PROSITE" id="PS00723">
    <property type="entry name" value="POLYPRENYL_SYNTHASE_1"/>
    <property type="match status" value="1"/>
</dbReference>
<dbReference type="EMBL" id="CP048261">
    <property type="protein sequence ID" value="QST84973.1"/>
    <property type="molecule type" value="Genomic_DNA"/>
</dbReference>
<dbReference type="InterPro" id="IPR000092">
    <property type="entry name" value="Polyprenyl_synt"/>
</dbReference>
<reference evidence="5" key="3">
    <citation type="journal article" date="2021" name="bioRxiv">
        <title>Bilateral symmetry of linear streptomycete chromosomes.</title>
        <authorList>
            <person name="Algora-Gallardo L."/>
            <person name="Schniete J.K."/>
            <person name="Mark D.R."/>
            <person name="Hunter I.S."/>
            <person name="Herron P.R."/>
        </authorList>
    </citation>
    <scope>NUCLEOTIDE SEQUENCE</scope>
    <source>
        <strain evidence="5">ATCC 10970</strain>
    </source>
</reference>
<keyword evidence="2" id="KW-0460">Magnesium</keyword>
<evidence type="ECO:0000256" key="1">
    <source>
        <dbReference type="ARBA" id="ARBA00022723"/>
    </source>
</evidence>
<evidence type="ECO:0000259" key="4">
    <source>
        <dbReference type="Pfam" id="PF07143"/>
    </source>
</evidence>
<organism evidence="5 6">
    <name type="scientific">Streptomyces rimosus subsp. rimosus (strain ATCC 10970 / DSM 40260 / JCM 4667 / NRRL 2234)</name>
    <dbReference type="NCBI Taxonomy" id="1265868"/>
    <lineage>
        <taxon>Bacteria</taxon>
        <taxon>Bacillati</taxon>
        <taxon>Actinomycetota</taxon>
        <taxon>Actinomycetes</taxon>
        <taxon>Kitasatosporales</taxon>
        <taxon>Streptomycetaceae</taxon>
        <taxon>Streptomyces</taxon>
    </lineage>
</organism>
<dbReference type="Pfam" id="PF00348">
    <property type="entry name" value="polyprenyl_synt"/>
    <property type="match status" value="1"/>
</dbReference>
<dbReference type="InterPro" id="IPR010791">
    <property type="entry name" value="AttH_dom"/>
</dbReference>
<dbReference type="SUPFAM" id="SSF48576">
    <property type="entry name" value="Terpenoid synthases"/>
    <property type="match status" value="1"/>
</dbReference>
<dbReference type="RefSeq" id="WP_129821014.1">
    <property type="nucleotide sequence ID" value="NZ_CP048261.1"/>
</dbReference>
<dbReference type="Gene3D" id="2.40.370.10">
    <property type="entry name" value="AttH-like domain"/>
    <property type="match status" value="2"/>
</dbReference>
<reference evidence="5" key="2">
    <citation type="submission" date="2020-01" db="EMBL/GenBank/DDBJ databases">
        <authorList>
            <person name="Algora L."/>
            <person name="Schniete J.K."/>
            <person name="MacFadyen A."/>
            <person name="Hoskisson P.A."/>
            <person name="Hunter I.S."/>
            <person name="Herron P.R."/>
        </authorList>
    </citation>
    <scope>NUCLEOTIDE SEQUENCE</scope>
    <source>
        <strain evidence="5">ATCC 10970</strain>
    </source>
</reference>
<dbReference type="GeneID" id="66859654"/>
<gene>
    <name evidence="5" type="ORF">SRIM_036760</name>
</gene>
<dbReference type="GO" id="GO:0004659">
    <property type="term" value="F:prenyltransferase activity"/>
    <property type="evidence" value="ECO:0007669"/>
    <property type="project" value="InterPro"/>
</dbReference>
<feature type="region of interest" description="Disordered" evidence="3">
    <location>
        <begin position="1"/>
        <end position="21"/>
    </location>
</feature>
<dbReference type="PROSITE" id="PS00444">
    <property type="entry name" value="POLYPRENYL_SYNTHASE_2"/>
    <property type="match status" value="1"/>
</dbReference>
<dbReference type="SUPFAM" id="SSF159245">
    <property type="entry name" value="AttH-like"/>
    <property type="match status" value="1"/>
</dbReference>
<protein>
    <submittedName>
        <fullName evidence="5">Polyprenyl synthetase</fullName>
    </submittedName>
</protein>
<accession>A0A8A1UWJ0</accession>
<keyword evidence="1" id="KW-0479">Metal-binding</keyword>
<dbReference type="InterPro" id="IPR008949">
    <property type="entry name" value="Isoprenoid_synthase_dom_sf"/>
</dbReference>
<dbReference type="Proteomes" id="UP000011074">
    <property type="component" value="Chromosome"/>
</dbReference>
<evidence type="ECO:0000313" key="5">
    <source>
        <dbReference type="EMBL" id="QST84973.1"/>
    </source>
</evidence>
<feature type="domain" description="AttH" evidence="4">
    <location>
        <begin position="33"/>
        <end position="236"/>
    </location>
</feature>
<dbReference type="Pfam" id="PF07143">
    <property type="entry name" value="CrtC"/>
    <property type="match status" value="1"/>
</dbReference>
<dbReference type="AlphaFoldDB" id="A0A8A1UWJ0"/>
<dbReference type="Gene3D" id="1.10.600.10">
    <property type="entry name" value="Farnesyl Diphosphate Synthase"/>
    <property type="match status" value="1"/>
</dbReference>